<keyword evidence="1" id="KW-0472">Membrane</keyword>
<keyword evidence="4" id="KW-1185">Reference proteome</keyword>
<dbReference type="Proteomes" id="UP000436522">
    <property type="component" value="Unassembled WGS sequence"/>
</dbReference>
<organism evidence="3 4">
    <name type="scientific">Roseobacter cerasinus</name>
    <dbReference type="NCBI Taxonomy" id="2602289"/>
    <lineage>
        <taxon>Bacteria</taxon>
        <taxon>Pseudomonadati</taxon>
        <taxon>Pseudomonadota</taxon>
        <taxon>Alphaproteobacteria</taxon>
        <taxon>Rhodobacterales</taxon>
        <taxon>Roseobacteraceae</taxon>
        <taxon>Roseobacter</taxon>
    </lineage>
</organism>
<keyword evidence="1" id="KW-1133">Transmembrane helix</keyword>
<comment type="caution">
    <text evidence="3">The sequence shown here is derived from an EMBL/GenBank/DDBJ whole genome shotgun (WGS) entry which is preliminary data.</text>
</comment>
<feature type="signal peptide" evidence="2">
    <location>
        <begin position="1"/>
        <end position="20"/>
    </location>
</feature>
<dbReference type="AlphaFoldDB" id="A0A640VWA0"/>
<dbReference type="EMBL" id="BLIV01000011">
    <property type="protein sequence ID" value="GFE52309.1"/>
    <property type="molecule type" value="Genomic_DNA"/>
</dbReference>
<dbReference type="InterPro" id="IPR022472">
    <property type="entry name" value="VPLPA-CTERM"/>
</dbReference>
<name>A0A640VWA0_9RHOB</name>
<protein>
    <recommendedName>
        <fullName evidence="5">VPLPA-CTERM protein sorting domain-containing protein</fullName>
    </recommendedName>
</protein>
<feature type="chain" id="PRO_5024971618" description="VPLPA-CTERM protein sorting domain-containing protein" evidence="2">
    <location>
        <begin position="21"/>
        <end position="246"/>
    </location>
</feature>
<reference evidence="3 4" key="1">
    <citation type="submission" date="2019-12" db="EMBL/GenBank/DDBJ databases">
        <title>Roseobacter cerasinus sp. nov., isolated from seawater around aquaculture.</title>
        <authorList>
            <person name="Muramatsu S."/>
            <person name="Takabe Y."/>
            <person name="Mori K."/>
            <person name="Takaichi S."/>
            <person name="Hanada S."/>
        </authorList>
    </citation>
    <scope>NUCLEOTIDE SEQUENCE [LARGE SCALE GENOMIC DNA]</scope>
    <source>
        <strain evidence="3 4">AI77</strain>
    </source>
</reference>
<keyword evidence="1" id="KW-0812">Transmembrane</keyword>
<evidence type="ECO:0000256" key="1">
    <source>
        <dbReference type="SAM" id="Phobius"/>
    </source>
</evidence>
<dbReference type="NCBIfam" id="TIGR03370">
    <property type="entry name" value="VPLPA-CTERM"/>
    <property type="match status" value="1"/>
</dbReference>
<gene>
    <name evidence="3" type="ORF">So717_40620</name>
</gene>
<accession>A0A640VWA0</accession>
<evidence type="ECO:0000313" key="4">
    <source>
        <dbReference type="Proteomes" id="UP000436522"/>
    </source>
</evidence>
<evidence type="ECO:0000313" key="3">
    <source>
        <dbReference type="EMBL" id="GFE52309.1"/>
    </source>
</evidence>
<proteinExistence type="predicted"/>
<keyword evidence="2" id="KW-0732">Signal</keyword>
<sequence length="246" mass="24877">MFKKLVYAATFALAGASAYAAPITPTFTSFGDIDAAFSNTVTFGGSGIPTAPGSITEIGISGTDTILRMGIMATPRFSSPAPVDDGAGTYTVEPGESIGGSPGASKWNFSFAAELVGPDSFTISDVNLQLLYDLDPGTNTDDSLMGVIDFGSVPGAGGLSFIEGSQNASFGFLTSALVPGVTPPAFTPFSIFAPGEYSFALRASVNNEISEASINVTVAPVPLPAGGALLLTALAGAAALKRRKTV</sequence>
<feature type="transmembrane region" description="Helical" evidence="1">
    <location>
        <begin position="221"/>
        <end position="240"/>
    </location>
</feature>
<evidence type="ECO:0008006" key="5">
    <source>
        <dbReference type="Google" id="ProtNLM"/>
    </source>
</evidence>
<evidence type="ECO:0000256" key="2">
    <source>
        <dbReference type="SAM" id="SignalP"/>
    </source>
</evidence>